<protein>
    <submittedName>
        <fullName evidence="4">Nitroreductase</fullName>
    </submittedName>
</protein>
<comment type="caution">
    <text evidence="4">The sequence shown here is derived from an EMBL/GenBank/DDBJ whole genome shotgun (WGS) entry which is preliminary data.</text>
</comment>
<dbReference type="PANTHER" id="PTHR43673">
    <property type="entry name" value="NAD(P)H NITROREDUCTASE YDGI-RELATED"/>
    <property type="match status" value="1"/>
</dbReference>
<keyword evidence="5" id="KW-1185">Reference proteome</keyword>
<dbReference type="RefSeq" id="WP_068938355.1">
    <property type="nucleotide sequence ID" value="NZ_JAVDUG010000008.1"/>
</dbReference>
<name>A0ABU1QLJ0_9BACL</name>
<organism evidence="4 5">
    <name type="scientific">Paenibacillus peoriae</name>
    <dbReference type="NCBI Taxonomy" id="59893"/>
    <lineage>
        <taxon>Bacteria</taxon>
        <taxon>Bacillati</taxon>
        <taxon>Bacillota</taxon>
        <taxon>Bacilli</taxon>
        <taxon>Bacillales</taxon>
        <taxon>Paenibacillaceae</taxon>
        <taxon>Paenibacillus</taxon>
    </lineage>
</organism>
<evidence type="ECO:0000259" key="3">
    <source>
        <dbReference type="Pfam" id="PF00881"/>
    </source>
</evidence>
<dbReference type="EMBL" id="JAVDUG010000008">
    <property type="protein sequence ID" value="MDR6780494.1"/>
    <property type="molecule type" value="Genomic_DNA"/>
</dbReference>
<dbReference type="SUPFAM" id="SSF55469">
    <property type="entry name" value="FMN-dependent nitroreductase-like"/>
    <property type="match status" value="1"/>
</dbReference>
<comment type="similarity">
    <text evidence="1">Belongs to the nitroreductase family.</text>
</comment>
<keyword evidence="2" id="KW-0560">Oxidoreductase</keyword>
<dbReference type="Proteomes" id="UP001266807">
    <property type="component" value="Unassembled WGS sequence"/>
</dbReference>
<dbReference type="InterPro" id="IPR029479">
    <property type="entry name" value="Nitroreductase"/>
</dbReference>
<evidence type="ECO:0000313" key="5">
    <source>
        <dbReference type="Proteomes" id="UP001266807"/>
    </source>
</evidence>
<evidence type="ECO:0000256" key="1">
    <source>
        <dbReference type="ARBA" id="ARBA00007118"/>
    </source>
</evidence>
<sequence>MNQNNTSNFENAEEVIEKILRERHATKEYKTNVIIPEETLNEIFELAATAPSAWNLQHWRFLVIQNQEQKDRIKPIAYGQQQISDASAVVVILGDLEANRTGREMYNRLYESEFISKAVRDILFSQIEGGYQSPQFARDEANKNAALAAMQLMLAAKSKGYDSGPIGGFNPAGLLEALNIPGRFVPVMIVTLGVAATPARSTTRFSLNELVIHESF</sequence>
<dbReference type="PANTHER" id="PTHR43673:SF3">
    <property type="entry name" value="NAD(P)H NITROREDUCTASE YODC-RELATED"/>
    <property type="match status" value="1"/>
</dbReference>
<evidence type="ECO:0000313" key="4">
    <source>
        <dbReference type="EMBL" id="MDR6780494.1"/>
    </source>
</evidence>
<feature type="domain" description="Nitroreductase" evidence="3">
    <location>
        <begin position="20"/>
        <end position="193"/>
    </location>
</feature>
<gene>
    <name evidence="4" type="ORF">J2W98_004791</name>
</gene>
<accession>A0ABU1QLJ0</accession>
<dbReference type="InterPro" id="IPR000415">
    <property type="entry name" value="Nitroreductase-like"/>
</dbReference>
<dbReference type="Pfam" id="PF00881">
    <property type="entry name" value="Nitroreductase"/>
    <property type="match status" value="1"/>
</dbReference>
<evidence type="ECO:0000256" key="2">
    <source>
        <dbReference type="ARBA" id="ARBA00023002"/>
    </source>
</evidence>
<reference evidence="4 5" key="1">
    <citation type="submission" date="2023-07" db="EMBL/GenBank/DDBJ databases">
        <title>Sorghum-associated microbial communities from plants grown in Nebraska, USA.</title>
        <authorList>
            <person name="Schachtman D."/>
        </authorList>
    </citation>
    <scope>NUCLEOTIDE SEQUENCE [LARGE SCALE GENOMIC DNA]</scope>
    <source>
        <strain evidence="4 5">BE143</strain>
    </source>
</reference>
<proteinExistence type="inferred from homology"/>
<dbReference type="Gene3D" id="3.40.109.10">
    <property type="entry name" value="NADH Oxidase"/>
    <property type="match status" value="1"/>
</dbReference>
<dbReference type="CDD" id="cd02137">
    <property type="entry name" value="MhqN-like"/>
    <property type="match status" value="1"/>
</dbReference>